<evidence type="ECO:0000256" key="3">
    <source>
        <dbReference type="PROSITE-ProRule" id="PRU00221"/>
    </source>
</evidence>
<dbReference type="Gene3D" id="2.130.10.10">
    <property type="entry name" value="YVTN repeat-like/Quinoprotein amine dehydrogenase"/>
    <property type="match status" value="1"/>
</dbReference>
<feature type="repeat" description="WD" evidence="3">
    <location>
        <begin position="11"/>
        <end position="43"/>
    </location>
</feature>
<proteinExistence type="predicted"/>
<dbReference type="AlphaFoldDB" id="A0A8J3MZG0"/>
<evidence type="ECO:0000256" key="2">
    <source>
        <dbReference type="ARBA" id="ARBA00022737"/>
    </source>
</evidence>
<organism evidence="5 6">
    <name type="scientific">Ktedonospora formicarum</name>
    <dbReference type="NCBI Taxonomy" id="2778364"/>
    <lineage>
        <taxon>Bacteria</taxon>
        <taxon>Bacillati</taxon>
        <taxon>Chloroflexota</taxon>
        <taxon>Ktedonobacteria</taxon>
        <taxon>Ktedonobacterales</taxon>
        <taxon>Ktedonobacteraceae</taxon>
        <taxon>Ktedonospora</taxon>
    </lineage>
</organism>
<dbReference type="InterPro" id="IPR001680">
    <property type="entry name" value="WD40_rpt"/>
</dbReference>
<dbReference type="PANTHER" id="PTHR19848:SF8">
    <property type="entry name" value="F-BOX AND WD REPEAT DOMAIN CONTAINING 7"/>
    <property type="match status" value="1"/>
</dbReference>
<gene>
    <name evidence="5" type="ORF">KSX_89130</name>
</gene>
<dbReference type="EMBL" id="BNJF01000009">
    <property type="protein sequence ID" value="GHO50750.1"/>
    <property type="molecule type" value="Genomic_DNA"/>
</dbReference>
<feature type="domain" description="ELP1 first N-terminal beta-propeller" evidence="4">
    <location>
        <begin position="6"/>
        <end position="133"/>
    </location>
</feature>
<comment type="caution">
    <text evidence="5">The sequence shown here is derived from an EMBL/GenBank/DDBJ whole genome shotgun (WGS) entry which is preliminary data.</text>
</comment>
<dbReference type="Proteomes" id="UP000612362">
    <property type="component" value="Unassembled WGS sequence"/>
</dbReference>
<dbReference type="PROSITE" id="PS50294">
    <property type="entry name" value="WD_REPEATS_REGION"/>
    <property type="match status" value="1"/>
</dbReference>
<accession>A0A8J3MZG0</accession>
<dbReference type="InterPro" id="IPR036322">
    <property type="entry name" value="WD40_repeat_dom_sf"/>
</dbReference>
<dbReference type="SUPFAM" id="SSF50978">
    <property type="entry name" value="WD40 repeat-like"/>
    <property type="match status" value="1"/>
</dbReference>
<keyword evidence="1 3" id="KW-0853">WD repeat</keyword>
<dbReference type="InterPro" id="IPR015943">
    <property type="entry name" value="WD40/YVTN_repeat-like_dom_sf"/>
</dbReference>
<evidence type="ECO:0000259" key="4">
    <source>
        <dbReference type="Pfam" id="PF04762"/>
    </source>
</evidence>
<evidence type="ECO:0000313" key="5">
    <source>
        <dbReference type="EMBL" id="GHO50750.1"/>
    </source>
</evidence>
<protein>
    <recommendedName>
        <fullName evidence="4">ELP1 first N-terminal beta-propeller domain-containing protein</fullName>
    </recommendedName>
</protein>
<feature type="repeat" description="WD" evidence="3">
    <location>
        <begin position="101"/>
        <end position="142"/>
    </location>
</feature>
<evidence type="ECO:0000313" key="6">
    <source>
        <dbReference type="Proteomes" id="UP000612362"/>
    </source>
</evidence>
<dbReference type="InterPro" id="IPR056164">
    <property type="entry name" value="Beta-prop_ELP1_1st"/>
</dbReference>
<evidence type="ECO:0000256" key="1">
    <source>
        <dbReference type="ARBA" id="ARBA00022574"/>
    </source>
</evidence>
<keyword evidence="6" id="KW-1185">Reference proteome</keyword>
<sequence length="142" mass="15701">MQGQTNTREASIAWSADGKRLATACPDGTVRVWNPIDGRLLSTYRGYPEESSYYAYTVAWSPSGEQLASFHATHHENQIELLSNVQVWDARTGHHICSTPLDAKSHSVPAMAWSADGKRLAVNNDQGEIVVWGIRSPKLTHI</sequence>
<dbReference type="SMART" id="SM00320">
    <property type="entry name" value="WD40"/>
    <property type="match status" value="3"/>
</dbReference>
<reference evidence="5" key="1">
    <citation type="submission" date="2020-10" db="EMBL/GenBank/DDBJ databases">
        <title>Taxonomic study of unclassified bacteria belonging to the class Ktedonobacteria.</title>
        <authorList>
            <person name="Yabe S."/>
            <person name="Wang C.M."/>
            <person name="Zheng Y."/>
            <person name="Sakai Y."/>
            <person name="Cavaletti L."/>
            <person name="Monciardini P."/>
            <person name="Donadio S."/>
        </authorList>
    </citation>
    <scope>NUCLEOTIDE SEQUENCE</scope>
    <source>
        <strain evidence="5">SOSP1-1</strain>
    </source>
</reference>
<dbReference type="PROSITE" id="PS50082">
    <property type="entry name" value="WD_REPEATS_2"/>
    <property type="match status" value="2"/>
</dbReference>
<keyword evidence="2" id="KW-0677">Repeat</keyword>
<dbReference type="Pfam" id="PF04762">
    <property type="entry name" value="Beta-prop_ELP1_1st"/>
    <property type="match status" value="1"/>
</dbReference>
<name>A0A8J3MZG0_9CHLR</name>
<dbReference type="UniPathway" id="UPA00988"/>
<dbReference type="PANTHER" id="PTHR19848">
    <property type="entry name" value="WD40 REPEAT PROTEIN"/>
    <property type="match status" value="1"/>
</dbReference>